<evidence type="ECO:0000256" key="5">
    <source>
        <dbReference type="ARBA" id="ARBA00023136"/>
    </source>
</evidence>
<keyword evidence="2" id="KW-1003">Cell membrane</keyword>
<dbReference type="NCBIfam" id="TIGR04407">
    <property type="entry name" value="LptF_YjgP"/>
    <property type="match status" value="1"/>
</dbReference>
<keyword evidence="4 6" id="KW-1133">Transmembrane helix</keyword>
<evidence type="ECO:0000313" key="7">
    <source>
        <dbReference type="EMBL" id="WGV16769.1"/>
    </source>
</evidence>
<feature type="transmembrane region" description="Helical" evidence="6">
    <location>
        <begin position="85"/>
        <end position="103"/>
    </location>
</feature>
<accession>A0ABY8Q7E3</accession>
<feature type="transmembrane region" description="Helical" evidence="6">
    <location>
        <begin position="306"/>
        <end position="325"/>
    </location>
</feature>
<evidence type="ECO:0000256" key="1">
    <source>
        <dbReference type="ARBA" id="ARBA00004651"/>
    </source>
</evidence>
<dbReference type="Proteomes" id="UP001230978">
    <property type="component" value="Chromosome"/>
</dbReference>
<reference evidence="7 8" key="1">
    <citation type="submission" date="2023-04" db="EMBL/GenBank/DDBJ databases">
        <title>YMD61, complete Genome.</title>
        <authorList>
            <person name="Zhang J."/>
        </authorList>
    </citation>
    <scope>NUCLEOTIDE SEQUENCE [LARGE SCALE GENOMIC DNA]</scope>
    <source>
        <strain evidence="7 8">YMD61</strain>
    </source>
</reference>
<dbReference type="PANTHER" id="PTHR33529">
    <property type="entry name" value="SLR0882 PROTEIN-RELATED"/>
    <property type="match status" value="1"/>
</dbReference>
<dbReference type="PANTHER" id="PTHR33529:SF6">
    <property type="entry name" value="YJGP_YJGQ FAMILY PERMEASE"/>
    <property type="match status" value="1"/>
</dbReference>
<evidence type="ECO:0000256" key="3">
    <source>
        <dbReference type="ARBA" id="ARBA00022692"/>
    </source>
</evidence>
<keyword evidence="5 6" id="KW-0472">Membrane</keyword>
<organism evidence="7 8">
    <name type="scientific">Fuscovulum ytuae</name>
    <dbReference type="NCBI Taxonomy" id="3042299"/>
    <lineage>
        <taxon>Bacteria</taxon>
        <taxon>Pseudomonadati</taxon>
        <taxon>Pseudomonadota</taxon>
        <taxon>Alphaproteobacteria</taxon>
        <taxon>Rhodobacterales</taxon>
        <taxon>Paracoccaceae</taxon>
        <taxon>Fuscovulum</taxon>
    </lineage>
</organism>
<dbReference type="RefSeq" id="WP_281467446.1">
    <property type="nucleotide sequence ID" value="NZ_CP124535.1"/>
</dbReference>
<feature type="transmembrane region" description="Helical" evidence="6">
    <location>
        <begin position="32"/>
        <end position="54"/>
    </location>
</feature>
<name>A0ABY8Q7E3_9RHOB</name>
<feature type="transmembrane region" description="Helical" evidence="6">
    <location>
        <begin position="124"/>
        <end position="147"/>
    </location>
</feature>
<evidence type="ECO:0000256" key="6">
    <source>
        <dbReference type="SAM" id="Phobius"/>
    </source>
</evidence>
<dbReference type="EMBL" id="CP124535">
    <property type="protein sequence ID" value="WGV16769.1"/>
    <property type="molecule type" value="Genomic_DNA"/>
</dbReference>
<feature type="transmembrane region" description="Helical" evidence="6">
    <location>
        <begin position="364"/>
        <end position="385"/>
    </location>
</feature>
<feature type="transmembrane region" description="Helical" evidence="6">
    <location>
        <begin position="337"/>
        <end position="358"/>
    </location>
</feature>
<dbReference type="Pfam" id="PF03739">
    <property type="entry name" value="LptF_LptG"/>
    <property type="match status" value="1"/>
</dbReference>
<keyword evidence="3 6" id="KW-0812">Transmembrane</keyword>
<evidence type="ECO:0000256" key="2">
    <source>
        <dbReference type="ARBA" id="ARBA00022475"/>
    </source>
</evidence>
<gene>
    <name evidence="7" type="primary">lptF</name>
    <name evidence="7" type="ORF">QF092_02835</name>
</gene>
<keyword evidence="8" id="KW-1185">Reference proteome</keyword>
<evidence type="ECO:0000256" key="4">
    <source>
        <dbReference type="ARBA" id="ARBA00022989"/>
    </source>
</evidence>
<dbReference type="InterPro" id="IPR030922">
    <property type="entry name" value="LptF"/>
</dbReference>
<proteinExistence type="predicted"/>
<sequence>MTRYEFSPQPNSDRLTQRFVWDLPNLSRFDRYLLSQLLAVFGFFALVLVSVYWVNRAVSLFDRLIGDGQSTLVFVEFSLLALPNVIRLVLPIAAFAAAVYVTNRMMRESELVTMQATGSSAFRLARPVFVFGLTVTVLHLLLMNILVPRSDALLREREAQVSNDVTARYLKVGEFMHPSPGVTLFIGEISEDGQLRNVFLFDDRDVASSNTYTALRALLAPGDAGPVLLMFDGMIQSVARADGRLSVTRYADYSFDLLSLIEEQGGAMRVVETATTLEIIRTDPVAWPATYNTSYEYVLQELHSRFAQPFLSAAAAMVGFAALQLGAFSRFGLTRQILGAVLVLIFLQLLNTTGASMAARNASAWPAIYVAPLAGFAIAFAMLHLSQSIPPWRRRAT</sequence>
<evidence type="ECO:0000313" key="8">
    <source>
        <dbReference type="Proteomes" id="UP001230978"/>
    </source>
</evidence>
<dbReference type="InterPro" id="IPR005495">
    <property type="entry name" value="LptG/LptF_permease"/>
</dbReference>
<comment type="subcellular location">
    <subcellularLocation>
        <location evidence="1">Cell membrane</location>
        <topology evidence="1">Multi-pass membrane protein</topology>
    </subcellularLocation>
</comment>
<protein>
    <submittedName>
        <fullName evidence="7">LPS export ABC transporter permease LptF</fullName>
    </submittedName>
</protein>